<feature type="region of interest" description="Disordered" evidence="1">
    <location>
        <begin position="1"/>
        <end position="56"/>
    </location>
</feature>
<sequence>MFPRQRPYTFEEHQKMRPCSAVPMEDQENRRVPRTSQVWGTTSSTTTPSRPYQPLPPGVDIDEKLAFYETGYYNVAIRYLPRKDAVAVTNLQVNADYAKYLEPLKPEDQRQPIVVVEEQQIYHHIPLPSGPLVHPTPTPAPRLLPPPLRSLCPARYRELQPPQEHQVRTVIISNIFAAKAGVPEEDKKNVKVAIEDRAEGQVVTVKKEEEEEFVLQVLESEF</sequence>
<evidence type="ECO:0000313" key="3">
    <source>
        <dbReference type="Proteomes" id="UP001234178"/>
    </source>
</evidence>
<name>A0ABQ9Z432_9CRUS</name>
<gene>
    <name evidence="2" type="ORF">OUZ56_012370</name>
</gene>
<organism evidence="2 3">
    <name type="scientific">Daphnia magna</name>
    <dbReference type="NCBI Taxonomy" id="35525"/>
    <lineage>
        <taxon>Eukaryota</taxon>
        <taxon>Metazoa</taxon>
        <taxon>Ecdysozoa</taxon>
        <taxon>Arthropoda</taxon>
        <taxon>Crustacea</taxon>
        <taxon>Branchiopoda</taxon>
        <taxon>Diplostraca</taxon>
        <taxon>Cladocera</taxon>
        <taxon>Anomopoda</taxon>
        <taxon>Daphniidae</taxon>
        <taxon>Daphnia</taxon>
    </lineage>
</organism>
<dbReference type="EMBL" id="JAOYFB010000002">
    <property type="protein sequence ID" value="KAK4007210.1"/>
    <property type="molecule type" value="Genomic_DNA"/>
</dbReference>
<keyword evidence="3" id="KW-1185">Reference proteome</keyword>
<accession>A0ABQ9Z432</accession>
<comment type="caution">
    <text evidence="2">The sequence shown here is derived from an EMBL/GenBank/DDBJ whole genome shotgun (WGS) entry which is preliminary data.</text>
</comment>
<proteinExistence type="predicted"/>
<dbReference type="Proteomes" id="UP001234178">
    <property type="component" value="Unassembled WGS sequence"/>
</dbReference>
<protein>
    <submittedName>
        <fullName evidence="2">Uncharacterized protein</fullName>
    </submittedName>
</protein>
<reference evidence="2 3" key="1">
    <citation type="journal article" date="2023" name="Nucleic Acids Res.">
        <title>The hologenome of Daphnia magna reveals possible DNA methylation and microbiome-mediated evolution of the host genome.</title>
        <authorList>
            <person name="Chaturvedi A."/>
            <person name="Li X."/>
            <person name="Dhandapani V."/>
            <person name="Marshall H."/>
            <person name="Kissane S."/>
            <person name="Cuenca-Cambronero M."/>
            <person name="Asole G."/>
            <person name="Calvet F."/>
            <person name="Ruiz-Romero M."/>
            <person name="Marangio P."/>
            <person name="Guigo R."/>
            <person name="Rago D."/>
            <person name="Mirbahai L."/>
            <person name="Eastwood N."/>
            <person name="Colbourne J.K."/>
            <person name="Zhou J."/>
            <person name="Mallon E."/>
            <person name="Orsini L."/>
        </authorList>
    </citation>
    <scope>NUCLEOTIDE SEQUENCE [LARGE SCALE GENOMIC DNA]</scope>
    <source>
        <strain evidence="2">LRV0_1</strain>
    </source>
</reference>
<evidence type="ECO:0000313" key="2">
    <source>
        <dbReference type="EMBL" id="KAK4007210.1"/>
    </source>
</evidence>
<evidence type="ECO:0000256" key="1">
    <source>
        <dbReference type="SAM" id="MobiDB-lite"/>
    </source>
</evidence>